<sequence>MKAGYIILLMLCCAACKKAPIISQTSDEVTIIGYLEKDPEQFSGFLKILKITGDEGFLGVYGSYTIFVPNNDAVASFVKSSGHNTLESIDVQQLKDLVKFCILQDTINTTAFSDGKLPQLTMYGQYLITGANNTDGVTRITVNRQAKILKANVRVSNGIIHVVDNVLTPATQTLAAMLASNPKYSIFTQALRETGLFDTLNIPASGNTDSASTWLTVLAESDSAINAAGFSTYAGLKARYSHTGDPTQLDDSLHLYVDYHILYGVKYLADIVMSTSHTTLAPLEVVTSKLSGQKVLINDDDFNGVHETGVELDRSTSDNSATNGVLHNALGHFAVKIRNPVPVYWDVADFPEIRNLPAYFRKQNYVYSLTNMPSGFSVPGPSAMTYAVASTYVNGDFLMIPLGGPGRSAYMEMKTPLLVKGKYKVWICYRVQKQSSSSNNLNQISIDGEVMQRTMNFTTAMPATTEGEMEAQGWKWYTDPTSNSWGARLVGTIEIKTTERHTLRFTTLTGTQNNNNLDMIHFIPQDMDQLYPRFKADGTPVPRP</sequence>
<organism evidence="2 4">
    <name type="scientific">Chitinophaga sancti</name>
    <dbReference type="NCBI Taxonomy" id="1004"/>
    <lineage>
        <taxon>Bacteria</taxon>
        <taxon>Pseudomonadati</taxon>
        <taxon>Bacteroidota</taxon>
        <taxon>Chitinophagia</taxon>
        <taxon>Chitinophagales</taxon>
        <taxon>Chitinophagaceae</taxon>
        <taxon>Chitinophaga</taxon>
    </lineage>
</organism>
<dbReference type="Proteomes" id="UP001326715">
    <property type="component" value="Chromosome"/>
</dbReference>
<dbReference type="EMBL" id="FPIZ01000007">
    <property type="protein sequence ID" value="SFW57705.1"/>
    <property type="molecule type" value="Genomic_DNA"/>
</dbReference>
<gene>
    <name evidence="2" type="ORF">SAMN05661012_02706</name>
    <name evidence="3" type="ORF">SR876_16185</name>
</gene>
<accession>A0A1K1QDD1</accession>
<dbReference type="Gene3D" id="2.30.180.10">
    <property type="entry name" value="FAS1 domain"/>
    <property type="match status" value="2"/>
</dbReference>
<dbReference type="PROSITE" id="PS50213">
    <property type="entry name" value="FAS1"/>
    <property type="match status" value="2"/>
</dbReference>
<reference evidence="3 5" key="2">
    <citation type="submission" date="2023-11" db="EMBL/GenBank/DDBJ databases">
        <title>MicrobeMod: A computational toolkit for identifying prokaryotic methylation and restriction-modification with nanopore sequencing.</title>
        <authorList>
            <person name="Crits-Christoph A."/>
            <person name="Kang S.C."/>
            <person name="Lee H."/>
            <person name="Ostrov N."/>
        </authorList>
    </citation>
    <scope>NUCLEOTIDE SEQUENCE [LARGE SCALE GENOMIC DNA]</scope>
    <source>
        <strain evidence="3 5">ATCC 23090</strain>
    </source>
</reference>
<dbReference type="PANTHER" id="PTHR10900:SF77">
    <property type="entry name" value="FI19380P1"/>
    <property type="match status" value="1"/>
</dbReference>
<reference evidence="2 4" key="1">
    <citation type="submission" date="2016-11" db="EMBL/GenBank/DDBJ databases">
        <authorList>
            <person name="Jaros S."/>
            <person name="Januszkiewicz K."/>
            <person name="Wedrychowicz H."/>
        </authorList>
    </citation>
    <scope>NUCLEOTIDE SEQUENCE [LARGE SCALE GENOMIC DNA]</scope>
    <source>
        <strain evidence="2 4">DSM 784</strain>
    </source>
</reference>
<proteinExistence type="predicted"/>
<evidence type="ECO:0000313" key="5">
    <source>
        <dbReference type="Proteomes" id="UP001326715"/>
    </source>
</evidence>
<dbReference type="PANTHER" id="PTHR10900">
    <property type="entry name" value="PERIOSTIN-RELATED"/>
    <property type="match status" value="1"/>
</dbReference>
<dbReference type="STRING" id="1004.SAMN05661012_02706"/>
<dbReference type="InterPro" id="IPR036378">
    <property type="entry name" value="FAS1_dom_sf"/>
</dbReference>
<dbReference type="Proteomes" id="UP000183788">
    <property type="component" value="Unassembled WGS sequence"/>
</dbReference>
<dbReference type="Pfam" id="PF02469">
    <property type="entry name" value="Fasciclin"/>
    <property type="match status" value="1"/>
</dbReference>
<name>A0A1K1QDD1_9BACT</name>
<feature type="domain" description="FAS1" evidence="1">
    <location>
        <begin position="29"/>
        <end position="167"/>
    </location>
</feature>
<evidence type="ECO:0000313" key="4">
    <source>
        <dbReference type="Proteomes" id="UP000183788"/>
    </source>
</evidence>
<evidence type="ECO:0000313" key="3">
    <source>
        <dbReference type="EMBL" id="WQG93061.1"/>
    </source>
</evidence>
<dbReference type="InterPro" id="IPR050904">
    <property type="entry name" value="Adhesion/Biosynth-related"/>
</dbReference>
<dbReference type="EMBL" id="CP140154">
    <property type="protein sequence ID" value="WQG93061.1"/>
    <property type="molecule type" value="Genomic_DNA"/>
</dbReference>
<evidence type="ECO:0000259" key="1">
    <source>
        <dbReference type="PROSITE" id="PS50213"/>
    </source>
</evidence>
<dbReference type="RefSeq" id="WP_072360806.1">
    <property type="nucleotide sequence ID" value="NZ_CP139972.1"/>
</dbReference>
<feature type="domain" description="FAS1" evidence="1">
    <location>
        <begin position="171"/>
        <end position="333"/>
    </location>
</feature>
<keyword evidence="5" id="KW-1185">Reference proteome</keyword>
<dbReference type="SUPFAM" id="SSF82153">
    <property type="entry name" value="FAS1 domain"/>
    <property type="match status" value="2"/>
</dbReference>
<protein>
    <submittedName>
        <fullName evidence="3">Fasciclin domain-containing protein</fullName>
    </submittedName>
    <submittedName>
        <fullName evidence="2">Uncaracterized surface protein containing fasciclin (FAS1) repeats</fullName>
    </submittedName>
</protein>
<dbReference type="OrthoDB" id="1119934at2"/>
<evidence type="ECO:0000313" key="2">
    <source>
        <dbReference type="EMBL" id="SFW57705.1"/>
    </source>
</evidence>
<dbReference type="InterPro" id="IPR000782">
    <property type="entry name" value="FAS1_domain"/>
</dbReference>
<dbReference type="SMART" id="SM00554">
    <property type="entry name" value="FAS1"/>
    <property type="match status" value="1"/>
</dbReference>
<dbReference type="AlphaFoldDB" id="A0A1K1QDD1"/>